<dbReference type="EMBL" id="AP028654">
    <property type="protein sequence ID" value="BEP30289.1"/>
    <property type="molecule type" value="Genomic_DNA"/>
</dbReference>
<feature type="domain" description="SLH" evidence="3">
    <location>
        <begin position="839"/>
        <end position="902"/>
    </location>
</feature>
<evidence type="ECO:0000256" key="1">
    <source>
        <dbReference type="ARBA" id="ARBA00022737"/>
    </source>
</evidence>
<keyword evidence="2" id="KW-0175">Coiled coil</keyword>
<evidence type="ECO:0000313" key="4">
    <source>
        <dbReference type="EMBL" id="BEP30289.1"/>
    </source>
</evidence>
<protein>
    <recommendedName>
        <fullName evidence="3">SLH domain-containing protein</fullName>
    </recommendedName>
</protein>
<dbReference type="AlphaFoldDB" id="A0AAU9EFK4"/>
<dbReference type="PROSITE" id="PS51272">
    <property type="entry name" value="SLH"/>
    <property type="match status" value="2"/>
</dbReference>
<reference evidence="4 5" key="1">
    <citation type="submission" date="2023-08" db="EMBL/GenBank/DDBJ databases">
        <title>Helicovermis profunda gen. nov., sp. nov., a novel mesophilic, fermentative bacterium within the Bacillota from a deep-sea hydrothermal vent chimney.</title>
        <authorList>
            <person name="Miyazaki U."/>
            <person name="Mizutani D."/>
            <person name="Hashimoto Y."/>
            <person name="Tame A."/>
            <person name="Sawayama S."/>
            <person name="Miyazaki J."/>
            <person name="Takai K."/>
            <person name="Nakagawa S."/>
        </authorList>
    </citation>
    <scope>NUCLEOTIDE SEQUENCE [LARGE SCALE GENOMIC DNA]</scope>
    <source>
        <strain evidence="4 5">S502</strain>
    </source>
</reference>
<dbReference type="InterPro" id="IPR008964">
    <property type="entry name" value="Invasin/intimin_cell_adhesion"/>
</dbReference>
<dbReference type="PANTHER" id="PTHR23019">
    <property type="entry name" value="NUCLEAR PORE MEMBRANE GLYCOPROTEIN GP210-RELATED"/>
    <property type="match status" value="1"/>
</dbReference>
<sequence length="966" mass="107783">MSTKKIIAAMLVSIFIVVFLSISFASSSSLDLYVGESIKLNSKLFDGSDEINSSDILWKSSDTNVATVDSSGTIVAKGQGSAEIKATVNTGTHIKEAYVLVNVKSTIKSIKIKTPNKKIFVGEDFVVEYEIVKSENLRIPANTKVTFLSTSPEIASVDSEGRVKGLKEGSVSILVTSVDGGKRDYITVDVSSMVTKVDILDKEKTVYVGEEFTVPFKIEPASAMLKDLNWSSFDSAIVSVKDNSNGTLKALKDGNAYIRAISVDGEKQDTIHIFVKSLLKGIVLNDKKIELNDNNKSFMLTFKLIPKYENIIPIEKGVTYKSSDTSIASVDNNGIVTALKSGLVRIDATTVDGLYSDYCIIDSKVTTPKVITAKKTYPKSIKLINMPTRVLVGEKVPVKFEINPISVSENNVKVSVLSSLGYKITSENGVDYFIPTHEGASRIRVTTANGLTDEVNIFSESTIKSAKIDTGFLHEKYNRYEVYLGQTGQLKPILKSSSNSSKVILDTVKWKSDDNSIISIDTLGNFKVLKNGRAKITMTSDDSELTDTVSFEVEPMLKKIKLQSQVTIGLSSEFQPNVSFELNDDVLYDYKDVINRNIDLTIEETYITKEFLKIEKAYEEKTIDELEKKIQGRSSSMNELLESLQKKRIRLIVINYFLDKSSGDYVRVNYGSQVLTDRDGNSLKIVEIKDNKLYGYIVGYVKLKVVSNDSAKEDNMRVNFDDTVKSIIIYDELGKVVSTSDTSATDEIKKTQEELRQKLEEEQKLKEEADLKEKKDSILLAYKGKLASDIPSDWALVNVDEFSEKIEYVGILNNFRKDITREEFAEIAVNLYQNLTGKKLKTIYNNYFTDTDNKFVTYAYQLGIVNGTDFRKFSPKQTITRQEMALMLDKVLKASGKELDKESLGSENTSFDDEDKMSSWAKESIDKLSKEYKVFSGVGSNKFNPLGNASREQAIVLAMKIINNIK</sequence>
<dbReference type="Gene3D" id="2.60.40.1080">
    <property type="match status" value="5"/>
</dbReference>
<dbReference type="InterPro" id="IPR045197">
    <property type="entry name" value="NUP210-like"/>
</dbReference>
<dbReference type="KEGG" id="hprf:HLPR_26200"/>
<dbReference type="SMART" id="SM00635">
    <property type="entry name" value="BID_2"/>
    <property type="match status" value="5"/>
</dbReference>
<dbReference type="RefSeq" id="WP_338535884.1">
    <property type="nucleotide sequence ID" value="NZ_AP028654.1"/>
</dbReference>
<gene>
    <name evidence="4" type="ORF">HLPR_26200</name>
</gene>
<dbReference type="Pfam" id="PF02368">
    <property type="entry name" value="Big_2"/>
    <property type="match status" value="5"/>
</dbReference>
<evidence type="ECO:0000256" key="2">
    <source>
        <dbReference type="SAM" id="Coils"/>
    </source>
</evidence>
<dbReference type="Proteomes" id="UP001321786">
    <property type="component" value="Chromosome"/>
</dbReference>
<accession>A0AAU9EFK4</accession>
<keyword evidence="1" id="KW-0677">Repeat</keyword>
<evidence type="ECO:0000313" key="5">
    <source>
        <dbReference type="Proteomes" id="UP001321786"/>
    </source>
</evidence>
<name>A0AAU9EFK4_9FIRM</name>
<keyword evidence="5" id="KW-1185">Reference proteome</keyword>
<dbReference type="InterPro" id="IPR001119">
    <property type="entry name" value="SLH_dom"/>
</dbReference>
<feature type="domain" description="SLH" evidence="3">
    <location>
        <begin position="908"/>
        <end position="966"/>
    </location>
</feature>
<feature type="coiled-coil region" evidence="2">
    <location>
        <begin position="745"/>
        <end position="775"/>
    </location>
</feature>
<dbReference type="InterPro" id="IPR003343">
    <property type="entry name" value="Big_2"/>
</dbReference>
<evidence type="ECO:0000259" key="3">
    <source>
        <dbReference type="PROSITE" id="PS51272"/>
    </source>
</evidence>
<dbReference type="SUPFAM" id="SSF49373">
    <property type="entry name" value="Invasin/intimin cell-adhesion fragments"/>
    <property type="match status" value="5"/>
</dbReference>
<dbReference type="Pfam" id="PF00395">
    <property type="entry name" value="SLH"/>
    <property type="match status" value="2"/>
</dbReference>
<dbReference type="PANTHER" id="PTHR23019:SF0">
    <property type="entry name" value="NUCLEAR PORE MEMBRANE GLYCOPROTEIN 210"/>
    <property type="match status" value="1"/>
</dbReference>
<organism evidence="4 5">
    <name type="scientific">Helicovermis profundi</name>
    <dbReference type="NCBI Taxonomy" id="3065157"/>
    <lineage>
        <taxon>Bacteria</taxon>
        <taxon>Bacillati</taxon>
        <taxon>Bacillota</taxon>
        <taxon>Clostridia</taxon>
        <taxon>Helicovermis</taxon>
    </lineage>
</organism>
<proteinExistence type="predicted"/>